<feature type="transmembrane region" description="Helical" evidence="17">
    <location>
        <begin position="1117"/>
        <end position="1136"/>
    </location>
</feature>
<dbReference type="PANTHER" id="PTHR24092">
    <property type="entry name" value="PROBABLE PHOSPHOLIPID-TRANSPORTING ATPASE"/>
    <property type="match status" value="1"/>
</dbReference>
<dbReference type="STRING" id="1381753.V2XE23"/>
<feature type="binding site" evidence="15">
    <location>
        <position position="677"/>
    </location>
    <ligand>
        <name>ATP</name>
        <dbReference type="ChEBI" id="CHEBI:30616"/>
    </ligand>
</feature>
<dbReference type="NCBIfam" id="TIGR01494">
    <property type="entry name" value="ATPase_P-type"/>
    <property type="match status" value="1"/>
</dbReference>
<keyword evidence="9 17" id="KW-1278">Translocase</keyword>
<keyword evidence="22" id="KW-1185">Reference proteome</keyword>
<dbReference type="PROSITE" id="PS00154">
    <property type="entry name" value="ATPASE_E1_E2"/>
    <property type="match status" value="1"/>
</dbReference>
<evidence type="ECO:0000256" key="2">
    <source>
        <dbReference type="ARBA" id="ARBA00008109"/>
    </source>
</evidence>
<dbReference type="Pfam" id="PF16209">
    <property type="entry name" value="PhoLip_ATPase_N"/>
    <property type="match status" value="1"/>
</dbReference>
<feature type="binding site" evidence="15">
    <location>
        <position position="459"/>
    </location>
    <ligand>
        <name>ATP</name>
        <dbReference type="ChEBI" id="CHEBI:30616"/>
    </ligand>
</feature>
<dbReference type="Pfam" id="PF16212">
    <property type="entry name" value="PhoLip_ATPase_C"/>
    <property type="match status" value="1"/>
</dbReference>
<keyword evidence="6 15" id="KW-0547">Nucleotide-binding</keyword>
<evidence type="ECO:0000256" key="4">
    <source>
        <dbReference type="ARBA" id="ARBA00022692"/>
    </source>
</evidence>
<feature type="domain" description="P-type ATPase C-terminal" evidence="20">
    <location>
        <begin position="935"/>
        <end position="1185"/>
    </location>
</feature>
<comment type="subcellular location">
    <subcellularLocation>
        <location evidence="1 17">Membrane</location>
        <topology evidence="1 17">Multi-pass membrane protein</topology>
    </subcellularLocation>
</comment>
<keyword evidence="11 17" id="KW-0472">Membrane</keyword>
<evidence type="ECO:0000256" key="7">
    <source>
        <dbReference type="ARBA" id="ARBA00022840"/>
    </source>
</evidence>
<evidence type="ECO:0000256" key="11">
    <source>
        <dbReference type="ARBA" id="ARBA00023136"/>
    </source>
</evidence>
<dbReference type="EMBL" id="AWSO01000412">
    <property type="protein sequence ID" value="ESK90735.1"/>
    <property type="molecule type" value="Genomic_DNA"/>
</dbReference>
<name>V2XE23_MONRO</name>
<dbReference type="SFLD" id="SFLDS00003">
    <property type="entry name" value="Haloacid_Dehalogenase"/>
    <property type="match status" value="1"/>
</dbReference>
<dbReference type="PANTHER" id="PTHR24092:SF153">
    <property type="entry name" value="PHOSPHOLIPID-TRANSPORTING ATPASE"/>
    <property type="match status" value="1"/>
</dbReference>
<feature type="transmembrane region" description="Helical" evidence="17">
    <location>
        <begin position="89"/>
        <end position="108"/>
    </location>
</feature>
<feature type="binding site" evidence="15">
    <location>
        <position position="458"/>
    </location>
    <ligand>
        <name>ATP</name>
        <dbReference type="ChEBI" id="CHEBI:30616"/>
    </ligand>
</feature>
<dbReference type="SUPFAM" id="SSF81665">
    <property type="entry name" value="Calcium ATPase, transmembrane domain M"/>
    <property type="match status" value="1"/>
</dbReference>
<evidence type="ECO:0000256" key="1">
    <source>
        <dbReference type="ARBA" id="ARBA00004141"/>
    </source>
</evidence>
<dbReference type="Pfam" id="PF13246">
    <property type="entry name" value="Cation_ATPase"/>
    <property type="match status" value="1"/>
</dbReference>
<feature type="transmembrane region" description="Helical" evidence="17">
    <location>
        <begin position="1148"/>
        <end position="1169"/>
    </location>
</feature>
<dbReference type="SUPFAM" id="SSF81653">
    <property type="entry name" value="Calcium ATPase, transduction domain A"/>
    <property type="match status" value="1"/>
</dbReference>
<dbReference type="Proteomes" id="UP000017559">
    <property type="component" value="Unassembled WGS sequence"/>
</dbReference>
<evidence type="ECO:0000259" key="19">
    <source>
        <dbReference type="Pfam" id="PF16209"/>
    </source>
</evidence>
<feature type="binding site" evidence="15">
    <location>
        <position position="913"/>
    </location>
    <ligand>
        <name>ATP</name>
        <dbReference type="ChEBI" id="CHEBI:30616"/>
    </ligand>
</feature>
<keyword evidence="8 16" id="KW-0460">Magnesium</keyword>
<dbReference type="InterPro" id="IPR018303">
    <property type="entry name" value="ATPase_P-typ_P_site"/>
</dbReference>
<feature type="transmembrane region" description="Helical" evidence="17">
    <location>
        <begin position="1043"/>
        <end position="1070"/>
    </location>
</feature>
<dbReference type="InterPro" id="IPR032631">
    <property type="entry name" value="P-type_ATPase_N"/>
</dbReference>
<gene>
    <name evidence="21" type="ORF">Moror_4093</name>
</gene>
<keyword evidence="5 16" id="KW-0479">Metal-binding</keyword>
<evidence type="ECO:0000256" key="18">
    <source>
        <dbReference type="SAM" id="MobiDB-lite"/>
    </source>
</evidence>
<dbReference type="GO" id="GO:0045332">
    <property type="term" value="P:phospholipid translocation"/>
    <property type="evidence" value="ECO:0007669"/>
    <property type="project" value="TreeGrafter"/>
</dbReference>
<dbReference type="PRINTS" id="PR00119">
    <property type="entry name" value="CATATPASE"/>
</dbReference>
<dbReference type="FunFam" id="3.40.1110.10:FF:000087">
    <property type="entry name" value="Phospholipid-transporting ATPase"/>
    <property type="match status" value="1"/>
</dbReference>
<feature type="transmembrane region" description="Helical" evidence="17">
    <location>
        <begin position="340"/>
        <end position="362"/>
    </location>
</feature>
<dbReference type="GO" id="GO:0005886">
    <property type="term" value="C:plasma membrane"/>
    <property type="evidence" value="ECO:0007669"/>
    <property type="project" value="TreeGrafter"/>
</dbReference>
<feature type="binding site" evidence="16">
    <location>
        <position position="459"/>
    </location>
    <ligand>
        <name>Mg(2+)</name>
        <dbReference type="ChEBI" id="CHEBI:18420"/>
    </ligand>
</feature>
<feature type="region of interest" description="Disordered" evidence="18">
    <location>
        <begin position="480"/>
        <end position="505"/>
    </location>
</feature>
<dbReference type="Gene3D" id="3.40.50.1000">
    <property type="entry name" value="HAD superfamily/HAD-like"/>
    <property type="match status" value="1"/>
</dbReference>
<dbReference type="GO" id="GO:0000287">
    <property type="term" value="F:magnesium ion binding"/>
    <property type="evidence" value="ECO:0007669"/>
    <property type="project" value="UniProtKB-UniRule"/>
</dbReference>
<reference evidence="21 22" key="1">
    <citation type="journal article" date="2014" name="BMC Genomics">
        <title>Genome and secretome analysis of the hemibiotrophic fungal pathogen, Moniliophthora roreri, which causes frosty pod rot disease of cacao: mechanisms of the biotrophic and necrotrophic phases.</title>
        <authorList>
            <person name="Meinhardt L.W."/>
            <person name="Costa G.G.L."/>
            <person name="Thomazella D.P.T."/>
            <person name="Teixeira P.J.P.L."/>
            <person name="Carazzolle M.F."/>
            <person name="Schuster S.C."/>
            <person name="Carlson J.E."/>
            <person name="Guiltinan M.J."/>
            <person name="Mieczkowski P."/>
            <person name="Farmer A."/>
            <person name="Ramaraj T."/>
            <person name="Crozier J."/>
            <person name="Davis R.E."/>
            <person name="Shao J."/>
            <person name="Melnick R.L."/>
            <person name="Pereira G.A.G."/>
            <person name="Bailey B.A."/>
        </authorList>
    </citation>
    <scope>NUCLEOTIDE SEQUENCE [LARGE SCALE GENOMIC DNA]</scope>
    <source>
        <strain evidence="21 22">MCA 2997</strain>
    </source>
</reference>
<dbReference type="GO" id="GO:0005524">
    <property type="term" value="F:ATP binding"/>
    <property type="evidence" value="ECO:0007669"/>
    <property type="project" value="UniProtKB-UniRule"/>
</dbReference>
<evidence type="ECO:0000313" key="22">
    <source>
        <dbReference type="Proteomes" id="UP000017559"/>
    </source>
</evidence>
<dbReference type="EC" id="7.6.2.1" evidence="17"/>
<dbReference type="SUPFAM" id="SSF56784">
    <property type="entry name" value="HAD-like"/>
    <property type="match status" value="1"/>
</dbReference>
<keyword evidence="3" id="KW-0597">Phosphoprotein</keyword>
<evidence type="ECO:0000256" key="3">
    <source>
        <dbReference type="ARBA" id="ARBA00022553"/>
    </source>
</evidence>
<feature type="binding site" evidence="15">
    <location>
        <position position="617"/>
    </location>
    <ligand>
        <name>ATP</name>
        <dbReference type="ChEBI" id="CHEBI:30616"/>
    </ligand>
</feature>
<feature type="binding site" evidence="15">
    <location>
        <position position="758"/>
    </location>
    <ligand>
        <name>ATP</name>
        <dbReference type="ChEBI" id="CHEBI:30616"/>
    </ligand>
</feature>
<feature type="binding site" evidence="15">
    <location>
        <position position="912"/>
    </location>
    <ligand>
        <name>ATP</name>
        <dbReference type="ChEBI" id="CHEBI:30616"/>
    </ligand>
</feature>
<feature type="active site" description="4-aspartylphosphate intermediate" evidence="14">
    <location>
        <position position="457"/>
    </location>
</feature>
<evidence type="ECO:0000256" key="14">
    <source>
        <dbReference type="PIRSR" id="PIRSR606539-1"/>
    </source>
</evidence>
<feature type="binding site" evidence="15">
    <location>
        <position position="883"/>
    </location>
    <ligand>
        <name>ATP</name>
        <dbReference type="ChEBI" id="CHEBI:30616"/>
    </ligand>
</feature>
<proteinExistence type="inferred from homology"/>
<dbReference type="OrthoDB" id="377733at2759"/>
<evidence type="ECO:0000259" key="20">
    <source>
        <dbReference type="Pfam" id="PF16212"/>
    </source>
</evidence>
<evidence type="ECO:0000256" key="10">
    <source>
        <dbReference type="ARBA" id="ARBA00022989"/>
    </source>
</evidence>
<dbReference type="KEGG" id="mrr:Moror_4093"/>
<feature type="domain" description="P-type ATPase N-terminal" evidence="19">
    <location>
        <begin position="32"/>
        <end position="88"/>
    </location>
</feature>
<feature type="binding site" evidence="15">
    <location>
        <position position="889"/>
    </location>
    <ligand>
        <name>ATP</name>
        <dbReference type="ChEBI" id="CHEBI:30616"/>
    </ligand>
</feature>
<dbReference type="GO" id="GO:0016887">
    <property type="term" value="F:ATP hydrolysis activity"/>
    <property type="evidence" value="ECO:0007669"/>
    <property type="project" value="InterPro"/>
</dbReference>
<feature type="binding site" evidence="16">
    <location>
        <position position="909"/>
    </location>
    <ligand>
        <name>Mg(2+)</name>
        <dbReference type="ChEBI" id="CHEBI:18420"/>
    </ligand>
</feature>
<keyword evidence="10 17" id="KW-1133">Transmembrane helix</keyword>
<dbReference type="SUPFAM" id="SSF81660">
    <property type="entry name" value="Metal cation-transporting ATPase, ATP-binding domain N"/>
    <property type="match status" value="1"/>
</dbReference>
<comment type="catalytic activity">
    <reaction evidence="13">
        <text>a 1,2-diacyl-sn-glycero-3-phosphoethanolamine(out) + ATP + H2O = a 1,2-diacyl-sn-glycero-3-phosphoethanolamine(in) + ADP + phosphate + H(+)</text>
        <dbReference type="Rhea" id="RHEA:66132"/>
        <dbReference type="ChEBI" id="CHEBI:15377"/>
        <dbReference type="ChEBI" id="CHEBI:15378"/>
        <dbReference type="ChEBI" id="CHEBI:30616"/>
        <dbReference type="ChEBI" id="CHEBI:43474"/>
        <dbReference type="ChEBI" id="CHEBI:64612"/>
        <dbReference type="ChEBI" id="CHEBI:456216"/>
    </reaction>
    <physiologicalReaction direction="left-to-right" evidence="13">
        <dbReference type="Rhea" id="RHEA:66133"/>
    </physiologicalReaction>
</comment>
<feature type="binding site" evidence="16">
    <location>
        <position position="457"/>
    </location>
    <ligand>
        <name>Mg(2+)</name>
        <dbReference type="ChEBI" id="CHEBI:18420"/>
    </ligand>
</feature>
<dbReference type="SFLD" id="SFLDG00002">
    <property type="entry name" value="C1.7:_P-type_atpase_like"/>
    <property type="match status" value="1"/>
</dbReference>
<feature type="binding site" evidence="15">
    <location>
        <position position="575"/>
    </location>
    <ligand>
        <name>ATP</name>
        <dbReference type="ChEBI" id="CHEBI:30616"/>
    </ligand>
</feature>
<dbReference type="InterPro" id="IPR032630">
    <property type="entry name" value="P_typ_ATPase_c"/>
</dbReference>
<evidence type="ECO:0000256" key="12">
    <source>
        <dbReference type="ARBA" id="ARBA00034036"/>
    </source>
</evidence>
<dbReference type="Gene3D" id="2.70.150.10">
    <property type="entry name" value="Calcium-transporting ATPase, cytoplasmic transduction domain A"/>
    <property type="match status" value="1"/>
</dbReference>
<dbReference type="NCBIfam" id="TIGR01652">
    <property type="entry name" value="ATPase-Plipid"/>
    <property type="match status" value="1"/>
</dbReference>
<dbReference type="InterPro" id="IPR044492">
    <property type="entry name" value="P_typ_ATPase_HD_dom"/>
</dbReference>
<comment type="similarity">
    <text evidence="2 17">Belongs to the cation transport ATPase (P-type) (TC 3.A.3) family. Type IV subfamily.</text>
</comment>
<feature type="binding site" evidence="15">
    <location>
        <position position="759"/>
    </location>
    <ligand>
        <name>ATP</name>
        <dbReference type="ChEBI" id="CHEBI:30616"/>
    </ligand>
</feature>
<evidence type="ECO:0000256" key="17">
    <source>
        <dbReference type="RuleBase" id="RU362033"/>
    </source>
</evidence>
<comment type="catalytic activity">
    <reaction evidence="12 17">
        <text>ATP + H2O + phospholipidSide 1 = ADP + phosphate + phospholipidSide 2.</text>
        <dbReference type="EC" id="7.6.2.1"/>
    </reaction>
</comment>
<feature type="binding site" evidence="15">
    <location>
        <position position="757"/>
    </location>
    <ligand>
        <name>ATP</name>
        <dbReference type="ChEBI" id="CHEBI:30616"/>
    </ligand>
</feature>
<feature type="compositionally biased region" description="Polar residues" evidence="18">
    <location>
        <begin position="483"/>
        <end position="499"/>
    </location>
</feature>
<feature type="binding site" evidence="16">
    <location>
        <position position="913"/>
    </location>
    <ligand>
        <name>Mg(2+)</name>
        <dbReference type="ChEBI" id="CHEBI:18420"/>
    </ligand>
</feature>
<organism evidence="21 22">
    <name type="scientific">Moniliophthora roreri (strain MCA 2997)</name>
    <name type="common">Cocoa frosty pod rot fungus</name>
    <name type="synonym">Crinipellis roreri</name>
    <dbReference type="NCBI Taxonomy" id="1381753"/>
    <lineage>
        <taxon>Eukaryota</taxon>
        <taxon>Fungi</taxon>
        <taxon>Dikarya</taxon>
        <taxon>Basidiomycota</taxon>
        <taxon>Agaricomycotina</taxon>
        <taxon>Agaricomycetes</taxon>
        <taxon>Agaricomycetidae</taxon>
        <taxon>Agaricales</taxon>
        <taxon>Marasmiineae</taxon>
        <taxon>Marasmiaceae</taxon>
        <taxon>Moniliophthora</taxon>
    </lineage>
</organism>
<dbReference type="InterPro" id="IPR001757">
    <property type="entry name" value="P_typ_ATPase"/>
</dbReference>
<keyword evidence="4 17" id="KW-0812">Transmembrane</keyword>
<dbReference type="FunFam" id="3.40.50.1000:FF:000014">
    <property type="entry name" value="Phospholipid-transporting ATPase"/>
    <property type="match status" value="1"/>
</dbReference>
<dbReference type="HOGENOM" id="CLU_000846_1_0_1"/>
<feature type="transmembrane region" description="Helical" evidence="17">
    <location>
        <begin position="1090"/>
        <end position="1110"/>
    </location>
</feature>
<dbReference type="FunFam" id="3.40.50.1000:FF:000001">
    <property type="entry name" value="Phospholipid-transporting ATPase IC"/>
    <property type="match status" value="1"/>
</dbReference>
<dbReference type="InterPro" id="IPR023299">
    <property type="entry name" value="ATPase_P-typ_cyto_dom_N"/>
</dbReference>
<evidence type="ECO:0000256" key="6">
    <source>
        <dbReference type="ARBA" id="ARBA00022741"/>
    </source>
</evidence>
<evidence type="ECO:0000313" key="21">
    <source>
        <dbReference type="EMBL" id="ESK90735.1"/>
    </source>
</evidence>
<dbReference type="InterPro" id="IPR023214">
    <property type="entry name" value="HAD_sf"/>
</dbReference>
<comment type="cofactor">
    <cofactor evidence="16">
        <name>Mg(2+)</name>
        <dbReference type="ChEBI" id="CHEBI:18420"/>
    </cofactor>
</comment>
<protein>
    <recommendedName>
        <fullName evidence="17">Phospholipid-transporting ATPase</fullName>
        <ecNumber evidence="17">7.6.2.1</ecNumber>
    </recommendedName>
</protein>
<dbReference type="InterPro" id="IPR023298">
    <property type="entry name" value="ATPase_P-typ_TM_dom_sf"/>
</dbReference>
<dbReference type="SFLD" id="SFLDF00027">
    <property type="entry name" value="p-type_atpase"/>
    <property type="match status" value="1"/>
</dbReference>
<comment type="caution">
    <text evidence="21">The sequence shown here is derived from an EMBL/GenBank/DDBJ whole genome shotgun (WGS) entry which is preliminary data.</text>
</comment>
<evidence type="ECO:0000256" key="16">
    <source>
        <dbReference type="PIRSR" id="PIRSR606539-3"/>
    </source>
</evidence>
<keyword evidence="7 15" id="KW-0067">ATP-binding</keyword>
<dbReference type="InterPro" id="IPR006539">
    <property type="entry name" value="P-type_ATPase_IV"/>
</dbReference>
<dbReference type="GO" id="GO:0140326">
    <property type="term" value="F:ATPase-coupled intramembrane lipid transporter activity"/>
    <property type="evidence" value="ECO:0007669"/>
    <property type="project" value="UniProtKB-EC"/>
</dbReference>
<evidence type="ECO:0000256" key="15">
    <source>
        <dbReference type="PIRSR" id="PIRSR606539-2"/>
    </source>
</evidence>
<evidence type="ECO:0000256" key="9">
    <source>
        <dbReference type="ARBA" id="ARBA00022967"/>
    </source>
</evidence>
<feature type="binding site" evidence="15">
    <location>
        <position position="457"/>
    </location>
    <ligand>
        <name>ATP</name>
        <dbReference type="ChEBI" id="CHEBI:30616"/>
    </ligand>
</feature>
<dbReference type="InterPro" id="IPR008250">
    <property type="entry name" value="ATPase_P-typ_transduc_dom_A_sf"/>
</dbReference>
<feature type="transmembrane region" description="Helical" evidence="17">
    <location>
        <begin position="951"/>
        <end position="972"/>
    </location>
</feature>
<dbReference type="Gene3D" id="3.40.1110.10">
    <property type="entry name" value="Calcium-transporting ATPase, cytoplasmic domain N"/>
    <property type="match status" value="1"/>
</dbReference>
<feature type="binding site" evidence="15">
    <location>
        <position position="643"/>
    </location>
    <ligand>
        <name>ATP</name>
        <dbReference type="ChEBI" id="CHEBI:30616"/>
    </ligand>
</feature>
<evidence type="ECO:0000256" key="13">
    <source>
        <dbReference type="ARBA" id="ARBA00049128"/>
    </source>
</evidence>
<evidence type="ECO:0000256" key="8">
    <source>
        <dbReference type="ARBA" id="ARBA00022842"/>
    </source>
</evidence>
<accession>V2XE23</accession>
<dbReference type="InterPro" id="IPR036412">
    <property type="entry name" value="HAD-like_sf"/>
</dbReference>
<evidence type="ECO:0000256" key="5">
    <source>
        <dbReference type="ARBA" id="ARBA00022723"/>
    </source>
</evidence>
<sequence>MKLPDLFALFKPKKVPIPPRTVHVNEGRQSLDNGEDVAFCSNQVITAKYTVLTFLPLNLLGQFKRFVNFYFLLLVIIQLLPQFRLASPGLVVIPLTMMLGFKAAKDAYEDRNRHRLDRRVNHSLVEVLKSGSWINPNPTKPKSEPFVKRFLPNRMMGRGFLSTADSDAETEALITDPDAPHWEHTLWEDLRVGDFVKINENDAIPADILICATSDEENVAYVETKSLDGETNLKSRNAVSPLTHLCTPDACADPQNAFHVKCDKPDVNMYRLNTVIELGYGEQRKFPADLQAILLRGTVLRNTSWVIGVVLFTGNDTKIVLNAGATPSKTSKIERQMGPLIAINLALVFTMATVCAIADSFLEKEYYPLDAPWLYGATQSDDNPNINGFITFFHALLTFQALVPIALYLILESAHTIQSIFIFTDKDIHYDKKDLATQARNWNLTDELGQIEYIFSDKTGTLTQNIMVFRQCTIGHKVYKGDSNPNNEQHMATEVPTTDEQSRTNDDDDDVYHFYDSDLHADITSATASTEDTDPNSHAHLLHGFFSVLSLCHTALASVNSTTGVIEYKAQSPDEAALVRAAADMGYVFSGKEKEVLSLKLPNGQVEKYELLNILDFNSARKRMSVIVRKMDDQDGGVLLLCKGADNVIFERLADGGEELKQAIERHLDDFADEGLRTLTLAHKIIPDDDYEAWAEKYHEAAMAIDDREIRIEALSEEIEKDLHLLGATGIEDKLQDGVPETIADLKRAGIKVWVATGDKMETAIAIGRSTNLISPDSNIIIVRGGSKPVQEQLMGSLATFFPGKVLETVTEEDSLRTSSFSQPGLHRVNTMSSIVGQGNGERPGGYILVIDGGALLQALETEENRALLLQLGTLCNGVICCRVSPLQKALVVRLVKDSLKVTTLAIGDGANDVSMIQAADVGVGILGEEGLQAVNSSDYAIAQFRFLKKLLLVHGHWSYYRIASLILVFFYKNTVPSGVSWWYQIYCGWSATFGFDYLYILFWNAWTATLPNALGLVDYVLDEQLLMDLPELYRYSRERTYFSFRAFCIDMLDGVYQSVIIFFFTMLAYDTTSTRNDGYNGSFYERSTTAALSAVTSVTLFTAIVAMSWTWTFVSLIFTGAIVVWLYTLIGSTSPSNEQNFLFYGNYFYVLTSAPFWLVLVLLIPVTLAPRFIFKAYKTAYTPTDIDIVRVIKKQDPHRDLRDLSGDQDGIGLTEMRKRPHAPQASSRSRRFNLIASRFSTAFARSGSTRVDMSTGLASTDRGFDFAAEENGTAIRRMQTNLSERRMTRRGKKPWFSALKKGYKER</sequence>
<feature type="transmembrane region" description="Helical" evidence="17">
    <location>
        <begin position="389"/>
        <end position="411"/>
    </location>
</feature>